<reference evidence="2 3" key="1">
    <citation type="submission" date="2020-04" db="EMBL/GenBank/DDBJ databases">
        <title>Flammeovirga sp. SR4, a novel species isolated from seawater.</title>
        <authorList>
            <person name="Wang X."/>
        </authorList>
    </citation>
    <scope>NUCLEOTIDE SEQUENCE [LARGE SCALE GENOMIC DNA]</scope>
    <source>
        <strain evidence="2 3">ATCC 23126</strain>
    </source>
</reference>
<dbReference type="Proteomes" id="UP000576082">
    <property type="component" value="Unassembled WGS sequence"/>
</dbReference>
<sequence length="143" mass="16620">MKSITLFFTSLLLISNVLLADNVEDEKNAKRNYDSSNAPKIKTAPFSRGVGDDATLEIFVEGKHKMLIDRQTENILFDKLVEGKDFVRVYTDYTDGQKALIVWQAQKKKKSEEVKWKIYTYKYFPSLGWRPVDNRTTKVKSFK</sequence>
<evidence type="ECO:0000256" key="1">
    <source>
        <dbReference type="SAM" id="SignalP"/>
    </source>
</evidence>
<evidence type="ECO:0000313" key="3">
    <source>
        <dbReference type="Proteomes" id="UP000576082"/>
    </source>
</evidence>
<dbReference type="AlphaFoldDB" id="A0A7X9RVC0"/>
<evidence type="ECO:0000313" key="2">
    <source>
        <dbReference type="EMBL" id="NME69408.1"/>
    </source>
</evidence>
<keyword evidence="1" id="KW-0732">Signal</keyword>
<dbReference type="RefSeq" id="WP_169657685.1">
    <property type="nucleotide sequence ID" value="NZ_JABANE010000041.1"/>
</dbReference>
<name>A0A7X9RVC0_9BACT</name>
<feature type="signal peptide" evidence="1">
    <location>
        <begin position="1"/>
        <end position="20"/>
    </location>
</feature>
<gene>
    <name evidence="2" type="ORF">HHU12_15640</name>
</gene>
<feature type="chain" id="PRO_5031339922" evidence="1">
    <location>
        <begin position="21"/>
        <end position="143"/>
    </location>
</feature>
<dbReference type="EMBL" id="JABANE010000041">
    <property type="protein sequence ID" value="NME69408.1"/>
    <property type="molecule type" value="Genomic_DNA"/>
</dbReference>
<keyword evidence="3" id="KW-1185">Reference proteome</keyword>
<proteinExistence type="predicted"/>
<protein>
    <submittedName>
        <fullName evidence="2">Uncharacterized protein</fullName>
    </submittedName>
</protein>
<organism evidence="2 3">
    <name type="scientific">Flammeovirga aprica JL-4</name>
    <dbReference type="NCBI Taxonomy" id="694437"/>
    <lineage>
        <taxon>Bacteria</taxon>
        <taxon>Pseudomonadati</taxon>
        <taxon>Bacteroidota</taxon>
        <taxon>Cytophagia</taxon>
        <taxon>Cytophagales</taxon>
        <taxon>Flammeovirgaceae</taxon>
        <taxon>Flammeovirga</taxon>
    </lineage>
</organism>
<accession>A0A7X9RVC0</accession>
<comment type="caution">
    <text evidence="2">The sequence shown here is derived from an EMBL/GenBank/DDBJ whole genome shotgun (WGS) entry which is preliminary data.</text>
</comment>